<dbReference type="Proteomes" id="UP000233649">
    <property type="component" value="Unassembled WGS sequence"/>
</dbReference>
<reference evidence="1 2" key="1">
    <citation type="journal article" date="2017" name="FEMS Microbiol. Ecol.">
        <title>Reconstructed genomes of novel Dehalococcoides mccartyi strains from 1,2,3,4-tetrachlorodibenzo-p-dioxin-dechlorinating enrichment cultures reveal divergent reductive dehalogenase gene profiles.</title>
        <authorList>
            <person name="Dam H.T."/>
            <person name="Vollmers J."/>
            <person name="Kaster A.K."/>
            <person name="Haggblom M.M."/>
        </authorList>
    </citation>
    <scope>NUCLEOTIDE SEQUENCE [LARGE SCALE GENOMIC DNA]</scope>
    <source>
        <strain evidence="1 2">H1-3-2.001</strain>
    </source>
</reference>
<name>A0A2J1DSP2_9CHLR</name>
<gene>
    <name evidence="1" type="ORF">CVH13_01606</name>
</gene>
<protein>
    <submittedName>
        <fullName evidence="1">Uncharacterized protein</fullName>
    </submittedName>
</protein>
<accession>A0A2J1DSP2</accession>
<evidence type="ECO:0000313" key="2">
    <source>
        <dbReference type="Proteomes" id="UP000233649"/>
    </source>
</evidence>
<proteinExistence type="predicted"/>
<sequence length="86" mass="9314">AESPAAFPYYAIMGAEKAFHAIIGKVFKVKCFSAFQYPVTRGRTSAPSHGKRPIKRILLTELLPNSVLITCVTICGQTLPSVFSGI</sequence>
<dbReference type="EMBL" id="PHFD01000369">
    <property type="protein sequence ID" value="PKH45150.1"/>
    <property type="molecule type" value="Genomic_DNA"/>
</dbReference>
<comment type="caution">
    <text evidence="1">The sequence shown here is derived from an EMBL/GenBank/DDBJ whole genome shotgun (WGS) entry which is preliminary data.</text>
</comment>
<organism evidence="1 2">
    <name type="scientific">Dehalococcoides mccartyi</name>
    <dbReference type="NCBI Taxonomy" id="61435"/>
    <lineage>
        <taxon>Bacteria</taxon>
        <taxon>Bacillati</taxon>
        <taxon>Chloroflexota</taxon>
        <taxon>Dehalococcoidia</taxon>
        <taxon>Dehalococcoidales</taxon>
        <taxon>Dehalococcoidaceae</taxon>
        <taxon>Dehalococcoides</taxon>
    </lineage>
</organism>
<evidence type="ECO:0000313" key="1">
    <source>
        <dbReference type="EMBL" id="PKH45150.1"/>
    </source>
</evidence>
<feature type="non-terminal residue" evidence="1">
    <location>
        <position position="1"/>
    </location>
</feature>
<dbReference type="AlphaFoldDB" id="A0A2J1DSP2"/>